<sequence length="574" mass="63677">MLETNVPKKGFAVEKMIELSALKEQLRLLGHDNLPDDQIVNILREMNVDFQFEGSDDEGPDDDIAANYEGLRGHAGFNSINEKFAQSALTDQYTHIPECHKNDLPLQYAPIDEHERPESSDTSVRGQDHCKMPQDRLDSVNLRQDFGDRDAFSDRKHSHEWYGVVQPSVSPRPGCLDHIDLNKPPTATDCAALTIPRTQLSSHHRLDQCRLTQGHELGSDVAALPAASKKQVSFKNSMLRANNGQTVQRSVLWEEDEDDADIQPDEDTGTVPDVGLDKKASSYQNKITQSYTQVPSNYTVFKTRGLSSHEDEEADEDVYYHHRRGAGQDMYRDHSTYSDKVPVAFSKKSSLVSKGVGRTASHPASLSHSGGPLSSHAPMSHLHAHEIVHVARQGYPLGPEHKAALRAAAVAASGSDCPAGATKYKWHEHLRSTSPTASSVISLPRSLAPEASSRSSAGGRRSGLKPGAVKKVDRVQRYQQLQQGWSKDKFLRSSQTAATSGPRQPGPANRKPSNFHTYFAVMHAVEAAEKERMLKQARNKTTSKLQPGLEYVAPTSKRRDALRWETRLRMQSSY</sequence>
<gene>
    <name evidence="2" type="ORF">CEUSTIGMA_g13031.t1</name>
</gene>
<dbReference type="AlphaFoldDB" id="A0A250XRE5"/>
<feature type="region of interest" description="Disordered" evidence="1">
    <location>
        <begin position="254"/>
        <end position="276"/>
    </location>
</feature>
<dbReference type="OrthoDB" id="532374at2759"/>
<evidence type="ECO:0000313" key="2">
    <source>
        <dbReference type="EMBL" id="GAX85616.1"/>
    </source>
</evidence>
<feature type="compositionally biased region" description="Polar residues" evidence="1">
    <location>
        <begin position="492"/>
        <end position="502"/>
    </location>
</feature>
<comment type="caution">
    <text evidence="2">The sequence shown here is derived from an EMBL/GenBank/DDBJ whole genome shotgun (WGS) entry which is preliminary data.</text>
</comment>
<protein>
    <submittedName>
        <fullName evidence="2">Uncharacterized protein</fullName>
    </submittedName>
</protein>
<keyword evidence="3" id="KW-1185">Reference proteome</keyword>
<feature type="region of interest" description="Disordered" evidence="1">
    <location>
        <begin position="430"/>
        <end position="469"/>
    </location>
</feature>
<accession>A0A250XRE5</accession>
<feature type="compositionally biased region" description="Polar residues" evidence="1">
    <location>
        <begin position="432"/>
        <end position="441"/>
    </location>
</feature>
<dbReference type="Proteomes" id="UP000232323">
    <property type="component" value="Unassembled WGS sequence"/>
</dbReference>
<evidence type="ECO:0000313" key="3">
    <source>
        <dbReference type="Proteomes" id="UP000232323"/>
    </source>
</evidence>
<organism evidence="2 3">
    <name type="scientific">Chlamydomonas eustigma</name>
    <dbReference type="NCBI Taxonomy" id="1157962"/>
    <lineage>
        <taxon>Eukaryota</taxon>
        <taxon>Viridiplantae</taxon>
        <taxon>Chlorophyta</taxon>
        <taxon>core chlorophytes</taxon>
        <taxon>Chlorophyceae</taxon>
        <taxon>CS clade</taxon>
        <taxon>Chlamydomonadales</taxon>
        <taxon>Chlamydomonadaceae</taxon>
        <taxon>Chlamydomonas</taxon>
    </lineage>
</organism>
<feature type="region of interest" description="Disordered" evidence="1">
    <location>
        <begin position="355"/>
        <end position="378"/>
    </location>
</feature>
<proteinExistence type="predicted"/>
<evidence type="ECO:0000256" key="1">
    <source>
        <dbReference type="SAM" id="MobiDB-lite"/>
    </source>
</evidence>
<feature type="compositionally biased region" description="Low complexity" evidence="1">
    <location>
        <begin position="355"/>
        <end position="377"/>
    </location>
</feature>
<feature type="region of interest" description="Disordered" evidence="1">
    <location>
        <begin position="113"/>
        <end position="133"/>
    </location>
</feature>
<dbReference type="EMBL" id="BEGY01000180">
    <property type="protein sequence ID" value="GAX85616.1"/>
    <property type="molecule type" value="Genomic_DNA"/>
</dbReference>
<feature type="compositionally biased region" description="Acidic residues" evidence="1">
    <location>
        <begin position="254"/>
        <end position="268"/>
    </location>
</feature>
<reference evidence="2 3" key="1">
    <citation type="submission" date="2017-08" db="EMBL/GenBank/DDBJ databases">
        <title>Acidophilic green algal genome provides insights into adaptation to an acidic environment.</title>
        <authorList>
            <person name="Hirooka S."/>
            <person name="Hirose Y."/>
            <person name="Kanesaki Y."/>
            <person name="Higuchi S."/>
            <person name="Fujiwara T."/>
            <person name="Onuma R."/>
            <person name="Era A."/>
            <person name="Ohbayashi R."/>
            <person name="Uzuka A."/>
            <person name="Nozaki H."/>
            <person name="Yoshikawa H."/>
            <person name="Miyagishima S.Y."/>
        </authorList>
    </citation>
    <scope>NUCLEOTIDE SEQUENCE [LARGE SCALE GENOMIC DNA]</scope>
    <source>
        <strain evidence="2 3">NIES-2499</strain>
    </source>
</reference>
<feature type="region of interest" description="Disordered" evidence="1">
    <location>
        <begin position="483"/>
        <end position="514"/>
    </location>
</feature>
<name>A0A250XRE5_9CHLO</name>